<keyword evidence="3" id="KW-1185">Reference proteome</keyword>
<dbReference type="PANTHER" id="PTHR46082:SF6">
    <property type="entry name" value="AAA+ ATPASE DOMAIN-CONTAINING PROTEIN-RELATED"/>
    <property type="match status" value="1"/>
</dbReference>
<gene>
    <name evidence="2" type="ORF">BBA_08330</name>
</gene>
<sequence length="1135" mass="127697">MSSPTSGASVDPWWLPMSASDLPPCSTIGSGPQLATSSSDRPSRKRKTTANTWAHAREPAGSEPSRCGRKNEKIYYYRHCMDPPYSTSVSTTFRNHLLRIHSIELEAPEHPVKRQRDRLIQDAFAKAGEIHAAKQLLGQEDALRSAVNLKAAREALVQLVTVRNLSYNYSSWPELHALVSTINPTADGVISLSNGSIQKLVANSYSIHKDILRRRLQSTPWKLHLSADVWSAPNHKAFLGICVRFVDGGTKEALQALLALPELPGLDGPGSHGGAEQWKILRRVLEDYNIWHKIGFYTGDNHGPNDKLCRLLGEHLQGKGIAWDARSQRIRCYGHILNLAVQAFLFMDSKEAAQAALEQIELTDESAFGADFSESVKAQRIQGWRRLGPLGKVHNISVHMRGCDFRWNEFRRRAGRSLGLDNDTRWNSWFRLLDVTLNLQSDVEWYQRKYYDDLREDYLSPEEWRVLTETRAFLQPFWKITQLTEGRCATLDRSLFTLDVLHKHYTQEFERCAHDSEMRSCIAASWAVFDKYYQLTDESPVYGAAIILHPSRRLAHIKKNWPRSWHKQVLDGARNHWKHHYQGLPIATLTPRLGSQDKRLDEYDMLARELDVKFENAAGDCFPSRLTVVSTLSSAIEDGRNYLLGMASRMLALYNGMGSTAPSVLRGRPSPAALALLLGRVFSGQNRHKQAEEVYRKALQDFGSTSSDWDTTATLLREYIRTATQSGTLLEAKAIYDRVIRYFILRLGRSHDTTLLLIYETGNALWTSGALSEAEQVYQEAISDLDITRNNANVLLLRVMDKLGTVYTEQSRWKEAENMHHAALKGFLNAYQNYYDSRVVAVVLKLGATLRAQGKLKDAAQMFQWGSSGLQQAFGLEHADTIHAFDQLCLIHTATKNFVDAEFALRSALNGCESLYGKYHERTLRKRAELAVLLRDQGRFLEAQAACELLLSEHETPLSDWKFFVLNHLGTIHSMVGQFDKAEGEFAAAIAGFRKHGGQQSSLALLVLYNMGNAYHVRGRPDLAEVSYRETLAGLRQTVGHNHIASLAAAEMLALSLMSQGRIADAANTCSEALNLCRSESLWPTTEAHRVTAANFEHMTTSCLPFYSQSPQLCKHDNSGETSLPRTNIKGAVMK</sequence>
<name>J4VWL7_BEAB2</name>
<dbReference type="InterPro" id="IPR019734">
    <property type="entry name" value="TPR_rpt"/>
</dbReference>
<reference evidence="2 3" key="1">
    <citation type="journal article" date="2012" name="Sci. Rep.">
        <title>Genomic perspectives on the evolution of fungal entomopathogenicity in Beauveria bassiana.</title>
        <authorList>
            <person name="Xiao G."/>
            <person name="Ying S.H."/>
            <person name="Zheng P."/>
            <person name="Wang Z.L."/>
            <person name="Zhang S."/>
            <person name="Xie X.Q."/>
            <person name="Shang Y."/>
            <person name="St Leger R.J."/>
            <person name="Zhao G.P."/>
            <person name="Wang C."/>
            <person name="Feng M.G."/>
        </authorList>
    </citation>
    <scope>NUCLEOTIDE SEQUENCE [LARGE SCALE GENOMIC DNA]</scope>
    <source>
        <strain evidence="2 3">ARSEF 2860</strain>
    </source>
</reference>
<dbReference type="GeneID" id="19891342"/>
<evidence type="ECO:0000313" key="3">
    <source>
        <dbReference type="Proteomes" id="UP000002762"/>
    </source>
</evidence>
<evidence type="ECO:0000313" key="2">
    <source>
        <dbReference type="EMBL" id="EJP62785.1"/>
    </source>
</evidence>
<organism evidence="2 3">
    <name type="scientific">Beauveria bassiana (strain ARSEF 2860)</name>
    <name type="common">White muscardine disease fungus</name>
    <name type="synonym">Tritirachium shiotae</name>
    <dbReference type="NCBI Taxonomy" id="655819"/>
    <lineage>
        <taxon>Eukaryota</taxon>
        <taxon>Fungi</taxon>
        <taxon>Dikarya</taxon>
        <taxon>Ascomycota</taxon>
        <taxon>Pezizomycotina</taxon>
        <taxon>Sordariomycetes</taxon>
        <taxon>Hypocreomycetidae</taxon>
        <taxon>Hypocreales</taxon>
        <taxon>Cordycipitaceae</taxon>
        <taxon>Beauveria</taxon>
    </lineage>
</organism>
<dbReference type="SUPFAM" id="SSF53098">
    <property type="entry name" value="Ribonuclease H-like"/>
    <property type="match status" value="1"/>
</dbReference>
<dbReference type="Proteomes" id="UP000002762">
    <property type="component" value="Unassembled WGS sequence"/>
</dbReference>
<dbReference type="AlphaFoldDB" id="J4VWL7"/>
<dbReference type="Pfam" id="PF13181">
    <property type="entry name" value="TPR_8"/>
    <property type="match status" value="1"/>
</dbReference>
<proteinExistence type="predicted"/>
<dbReference type="SMART" id="SM00028">
    <property type="entry name" value="TPR"/>
    <property type="match status" value="5"/>
</dbReference>
<dbReference type="STRING" id="655819.J4VWL7"/>
<dbReference type="Gene3D" id="1.25.40.10">
    <property type="entry name" value="Tetratricopeptide repeat domain"/>
    <property type="match status" value="3"/>
</dbReference>
<evidence type="ECO:0000256" key="1">
    <source>
        <dbReference type="SAM" id="MobiDB-lite"/>
    </source>
</evidence>
<dbReference type="Pfam" id="PF13374">
    <property type="entry name" value="TPR_10"/>
    <property type="match status" value="2"/>
</dbReference>
<feature type="region of interest" description="Disordered" evidence="1">
    <location>
        <begin position="24"/>
        <end position="68"/>
    </location>
</feature>
<dbReference type="InterPro" id="IPR011990">
    <property type="entry name" value="TPR-like_helical_dom_sf"/>
</dbReference>
<dbReference type="InParanoid" id="J4VWL7"/>
<dbReference type="InterPro" id="IPR053137">
    <property type="entry name" value="NLR-like"/>
</dbReference>
<dbReference type="SUPFAM" id="SSF48452">
    <property type="entry name" value="TPR-like"/>
    <property type="match status" value="3"/>
</dbReference>
<dbReference type="HOGENOM" id="CLU_278478_0_0_1"/>
<dbReference type="InterPro" id="IPR012337">
    <property type="entry name" value="RNaseH-like_sf"/>
</dbReference>
<dbReference type="EMBL" id="JH725182">
    <property type="protein sequence ID" value="EJP62785.1"/>
    <property type="molecule type" value="Genomic_DNA"/>
</dbReference>
<dbReference type="RefSeq" id="XP_008601649.1">
    <property type="nucleotide sequence ID" value="XM_008603427.1"/>
</dbReference>
<protein>
    <submittedName>
        <fullName evidence="2">TPR repeat protein</fullName>
    </submittedName>
</protein>
<feature type="compositionally biased region" description="Polar residues" evidence="1">
    <location>
        <begin position="27"/>
        <end position="40"/>
    </location>
</feature>
<accession>J4VWL7</accession>
<dbReference type="PANTHER" id="PTHR46082">
    <property type="entry name" value="ATP/GTP-BINDING PROTEIN-RELATED"/>
    <property type="match status" value="1"/>
</dbReference>